<organism evidence="3">
    <name type="scientific">Melampsora larici-populina (strain 98AG31 / pathotype 3-4-7)</name>
    <name type="common">Poplar leaf rust fungus</name>
    <dbReference type="NCBI Taxonomy" id="747676"/>
    <lineage>
        <taxon>Eukaryota</taxon>
        <taxon>Fungi</taxon>
        <taxon>Dikarya</taxon>
        <taxon>Basidiomycota</taxon>
        <taxon>Pucciniomycotina</taxon>
        <taxon>Pucciniomycetes</taxon>
        <taxon>Pucciniales</taxon>
        <taxon>Melampsoraceae</taxon>
        <taxon>Melampsora</taxon>
    </lineage>
</organism>
<dbReference type="VEuPathDB" id="FungiDB:MELLADRAFT_105544"/>
<dbReference type="SUPFAM" id="SSF52540">
    <property type="entry name" value="P-loop containing nucleoside triphosphate hydrolases"/>
    <property type="match status" value="1"/>
</dbReference>
<sequence>MNLWCLSYVETSESIRYLVGITGRAGSGKTTVADRLTRRINEEVVRCNGSTGSSAKAISLDGCRAILDGFEDPIEAHRRRGSPETFDAKGYAAFVAQLVQPTNTALEAPSFSHTLKDPVEGGIVIQPDEQIILLEGLYALFNESPDWAEACKKLDFKVLIEVSNSVSGERLVQRHMRSGICDDPAEARQRVETNDAPNSDRLMRHMITPDWVLESIDDSSMESEVP</sequence>
<dbReference type="GO" id="GO:0016301">
    <property type="term" value="F:kinase activity"/>
    <property type="evidence" value="ECO:0007669"/>
    <property type="project" value="InterPro"/>
</dbReference>
<reference evidence="3" key="1">
    <citation type="journal article" date="2011" name="Proc. Natl. Acad. Sci. U.S.A.">
        <title>Obligate biotrophy features unraveled by the genomic analysis of rust fungi.</title>
        <authorList>
            <person name="Duplessis S."/>
            <person name="Cuomo C.A."/>
            <person name="Lin Y.-C."/>
            <person name="Aerts A."/>
            <person name="Tisserant E."/>
            <person name="Veneault-Fourrey C."/>
            <person name="Joly D.L."/>
            <person name="Hacquard S."/>
            <person name="Amselem J."/>
            <person name="Cantarel B.L."/>
            <person name="Chiu R."/>
            <person name="Coutinho P.M."/>
            <person name="Feau N."/>
            <person name="Field M."/>
            <person name="Frey P."/>
            <person name="Gelhaye E."/>
            <person name="Goldberg J."/>
            <person name="Grabherr M.G."/>
            <person name="Kodira C.D."/>
            <person name="Kohler A."/>
            <person name="Kuees U."/>
            <person name="Lindquist E.A."/>
            <person name="Lucas S.M."/>
            <person name="Mago R."/>
            <person name="Mauceli E."/>
            <person name="Morin E."/>
            <person name="Murat C."/>
            <person name="Pangilinan J.L."/>
            <person name="Park R."/>
            <person name="Pearson M."/>
            <person name="Quesneville H."/>
            <person name="Rouhier N."/>
            <person name="Sakthikumar S."/>
            <person name="Salamov A.A."/>
            <person name="Schmutz J."/>
            <person name="Selles B."/>
            <person name="Shapiro H."/>
            <person name="Tanguay P."/>
            <person name="Tuskan G.A."/>
            <person name="Henrissat B."/>
            <person name="Van de Peer Y."/>
            <person name="Rouze P."/>
            <person name="Ellis J.G."/>
            <person name="Dodds P.N."/>
            <person name="Schein J.E."/>
            <person name="Zhong S."/>
            <person name="Hamelin R.C."/>
            <person name="Grigoriev I.V."/>
            <person name="Szabo L.J."/>
            <person name="Martin F."/>
        </authorList>
    </citation>
    <scope>NUCLEOTIDE SEQUENCE [LARGE SCALE GENOMIC DNA]</scope>
    <source>
        <strain evidence="3">98AG31 / pathotype 3-4-7</strain>
    </source>
</reference>
<dbReference type="PANTHER" id="PTHR10285">
    <property type="entry name" value="URIDINE KINASE"/>
    <property type="match status" value="1"/>
</dbReference>
<feature type="domain" description="Phosphoribulokinase/uridine kinase" evidence="1">
    <location>
        <begin position="19"/>
        <end position="177"/>
    </location>
</feature>
<dbReference type="InParanoid" id="F4RIK5"/>
<dbReference type="OrthoDB" id="6362633at2759"/>
<dbReference type="Proteomes" id="UP000001072">
    <property type="component" value="Unassembled WGS sequence"/>
</dbReference>
<dbReference type="EMBL" id="GL883103">
    <property type="protein sequence ID" value="EGG07583.1"/>
    <property type="molecule type" value="Genomic_DNA"/>
</dbReference>
<evidence type="ECO:0000313" key="2">
    <source>
        <dbReference type="EMBL" id="EGG07583.1"/>
    </source>
</evidence>
<dbReference type="GO" id="GO:0005524">
    <property type="term" value="F:ATP binding"/>
    <property type="evidence" value="ECO:0007669"/>
    <property type="project" value="InterPro"/>
</dbReference>
<accession>F4RIK5</accession>
<dbReference type="GeneID" id="18922643"/>
<protein>
    <recommendedName>
        <fullName evidence="1">Phosphoribulokinase/uridine kinase domain-containing protein</fullName>
    </recommendedName>
</protein>
<dbReference type="InterPro" id="IPR027417">
    <property type="entry name" value="P-loop_NTPase"/>
</dbReference>
<dbReference type="Pfam" id="PF00485">
    <property type="entry name" value="PRK"/>
    <property type="match status" value="1"/>
</dbReference>
<dbReference type="STRING" id="747676.F4RIK5"/>
<dbReference type="Gene3D" id="3.40.50.300">
    <property type="entry name" value="P-loop containing nucleotide triphosphate hydrolases"/>
    <property type="match status" value="1"/>
</dbReference>
<keyword evidence="3" id="KW-1185">Reference proteome</keyword>
<dbReference type="HOGENOM" id="CLU_067202_1_1_1"/>
<dbReference type="RefSeq" id="XP_007408915.1">
    <property type="nucleotide sequence ID" value="XM_007408853.1"/>
</dbReference>
<dbReference type="FunCoup" id="F4RIK5">
    <property type="interactions" value="210"/>
</dbReference>
<evidence type="ECO:0000259" key="1">
    <source>
        <dbReference type="Pfam" id="PF00485"/>
    </source>
</evidence>
<dbReference type="InterPro" id="IPR006083">
    <property type="entry name" value="PRK/URK"/>
</dbReference>
<dbReference type="eggNOG" id="KOG2702">
    <property type="taxonomic scope" value="Eukaryota"/>
</dbReference>
<dbReference type="AlphaFoldDB" id="F4RIK5"/>
<name>F4RIK5_MELLP</name>
<dbReference type="KEGG" id="mlr:MELLADRAFT_105544"/>
<gene>
    <name evidence="2" type="ORF">MELLADRAFT_105544</name>
</gene>
<evidence type="ECO:0000313" key="3">
    <source>
        <dbReference type="Proteomes" id="UP000001072"/>
    </source>
</evidence>
<proteinExistence type="predicted"/>